<dbReference type="EMBL" id="JASGCB010000031">
    <property type="protein sequence ID" value="MDI9261042.1"/>
    <property type="molecule type" value="Genomic_DNA"/>
</dbReference>
<dbReference type="Pfam" id="PF13443">
    <property type="entry name" value="HTH_26"/>
    <property type="match status" value="1"/>
</dbReference>
<dbReference type="Proteomes" id="UP001529245">
    <property type="component" value="Unassembled WGS sequence"/>
</dbReference>
<organism evidence="2 3">
    <name type="scientific">Alicyclobacillus sendaiensis PA2</name>
    <dbReference type="NCBI Taxonomy" id="3029425"/>
    <lineage>
        <taxon>Bacteria</taxon>
        <taxon>Bacillati</taxon>
        <taxon>Bacillota</taxon>
        <taxon>Bacilli</taxon>
        <taxon>Bacillales</taxon>
        <taxon>Alicyclobacillaceae</taxon>
        <taxon>Alicyclobacillus</taxon>
    </lineage>
</organism>
<comment type="caution">
    <text evidence="2">The sequence shown here is derived from an EMBL/GenBank/DDBJ whole genome shotgun (WGS) entry which is preliminary data.</text>
</comment>
<sequence length="73" mass="8679">MIKCHLSRLMGERKHSIQDVHRATGISRATLTRLYYEHNDAIRYETIEKLCRFYGVQIGDLLEWIPDGEMNER</sequence>
<name>A0ABT6Y153_ALISE</name>
<dbReference type="InterPro" id="IPR010982">
    <property type="entry name" value="Lambda_DNA-bd_dom_sf"/>
</dbReference>
<dbReference type="InterPro" id="IPR001387">
    <property type="entry name" value="Cro/C1-type_HTH"/>
</dbReference>
<dbReference type="SUPFAM" id="SSF47413">
    <property type="entry name" value="lambda repressor-like DNA-binding domains"/>
    <property type="match status" value="1"/>
</dbReference>
<dbReference type="Gene3D" id="1.10.260.40">
    <property type="entry name" value="lambda repressor-like DNA-binding domains"/>
    <property type="match status" value="1"/>
</dbReference>
<dbReference type="CDD" id="cd00093">
    <property type="entry name" value="HTH_XRE"/>
    <property type="match status" value="1"/>
</dbReference>
<evidence type="ECO:0000313" key="2">
    <source>
        <dbReference type="EMBL" id="MDI9261042.1"/>
    </source>
</evidence>
<evidence type="ECO:0000313" key="3">
    <source>
        <dbReference type="Proteomes" id="UP001529245"/>
    </source>
</evidence>
<accession>A0ABT6Y153</accession>
<proteinExistence type="predicted"/>
<gene>
    <name evidence="2" type="ORF">QID03_12825</name>
</gene>
<feature type="domain" description="HTH cro/C1-type" evidence="1">
    <location>
        <begin position="22"/>
        <end position="61"/>
    </location>
</feature>
<keyword evidence="3" id="KW-1185">Reference proteome</keyword>
<dbReference type="PROSITE" id="PS50943">
    <property type="entry name" value="HTH_CROC1"/>
    <property type="match status" value="1"/>
</dbReference>
<evidence type="ECO:0000259" key="1">
    <source>
        <dbReference type="PROSITE" id="PS50943"/>
    </source>
</evidence>
<reference evidence="2 3" key="1">
    <citation type="submission" date="2023-04" db="EMBL/GenBank/DDBJ databases">
        <title>A. sendaiensis sub sp. chiapanensis a novel subspecie with specific adaptation in bacterial cell wall isolated from an active volcano.</title>
        <authorList>
            <person name="Alvarez Gutierrez P.E."/>
            <person name="Ortiz Cortes L.Y."/>
        </authorList>
    </citation>
    <scope>NUCLEOTIDE SEQUENCE [LARGE SCALE GENOMIC DNA]</scope>
    <source>
        <strain evidence="2 3">PA2</strain>
    </source>
</reference>
<protein>
    <submittedName>
        <fullName evidence="2">Helix-turn-helix transcriptional regulator</fullName>
    </submittedName>
</protein>